<gene>
    <name evidence="1" type="ORF">L2E82_46369</name>
</gene>
<organism evidence="1 2">
    <name type="scientific">Cichorium intybus</name>
    <name type="common">Chicory</name>
    <dbReference type="NCBI Taxonomy" id="13427"/>
    <lineage>
        <taxon>Eukaryota</taxon>
        <taxon>Viridiplantae</taxon>
        <taxon>Streptophyta</taxon>
        <taxon>Embryophyta</taxon>
        <taxon>Tracheophyta</taxon>
        <taxon>Spermatophyta</taxon>
        <taxon>Magnoliopsida</taxon>
        <taxon>eudicotyledons</taxon>
        <taxon>Gunneridae</taxon>
        <taxon>Pentapetalae</taxon>
        <taxon>asterids</taxon>
        <taxon>campanulids</taxon>
        <taxon>Asterales</taxon>
        <taxon>Asteraceae</taxon>
        <taxon>Cichorioideae</taxon>
        <taxon>Cichorieae</taxon>
        <taxon>Cichoriinae</taxon>
        <taxon>Cichorium</taxon>
    </lineage>
</organism>
<comment type="caution">
    <text evidence="1">The sequence shown here is derived from an EMBL/GenBank/DDBJ whole genome shotgun (WGS) entry which is preliminary data.</text>
</comment>
<keyword evidence="2" id="KW-1185">Reference proteome</keyword>
<name>A0ACB8YT34_CICIN</name>
<dbReference type="Proteomes" id="UP001055811">
    <property type="component" value="Linkage Group LG09"/>
</dbReference>
<dbReference type="EMBL" id="CM042017">
    <property type="protein sequence ID" value="KAI3688640.1"/>
    <property type="molecule type" value="Genomic_DNA"/>
</dbReference>
<reference evidence="2" key="1">
    <citation type="journal article" date="2022" name="Mol. Ecol. Resour.">
        <title>The genomes of chicory, endive, great burdock and yacon provide insights into Asteraceae palaeo-polyploidization history and plant inulin production.</title>
        <authorList>
            <person name="Fan W."/>
            <person name="Wang S."/>
            <person name="Wang H."/>
            <person name="Wang A."/>
            <person name="Jiang F."/>
            <person name="Liu H."/>
            <person name="Zhao H."/>
            <person name="Xu D."/>
            <person name="Zhang Y."/>
        </authorList>
    </citation>
    <scope>NUCLEOTIDE SEQUENCE [LARGE SCALE GENOMIC DNA]</scope>
    <source>
        <strain evidence="2">cv. Punajuju</strain>
    </source>
</reference>
<proteinExistence type="predicted"/>
<evidence type="ECO:0000313" key="1">
    <source>
        <dbReference type="EMBL" id="KAI3688640.1"/>
    </source>
</evidence>
<accession>A0ACB8YT34</accession>
<evidence type="ECO:0000313" key="2">
    <source>
        <dbReference type="Proteomes" id="UP001055811"/>
    </source>
</evidence>
<sequence>MASKTTTAREHVEEIRRTKFSIGGEPNPLTEDLHQAVKNVGISSTWETKPHSLKNLSAELYAKDVHFLMELIQNAEDNEYPEGVDPSLEFVITSKDITNTGAPATFLNIELYAKCIGSSNLVMGVSEDVYIQLLLFISENWGSCFHKTNIKNTPLIKYIERDGNVDVFTPVSGTNKLLATDSDHKSWLINWNTEFRCATGKSFLPKVTQEAIQSSSKKPTLVKWLKEELQVNFVSVCEYTKLLSHLINSNRKMAVTYSHFLHNSLKNDYLSKHEVEYLCKGMPIVDNYGQVTRKHSEVLVPANGSRWVELIGSNPWRQHNYVELGEDYARSMTYFGDATSGEELVSFLKTYVGASDVPNLSPPNAAIPTLSAPLTKRNTFLLLQWLRNLRMLEVSLPKRFLSSIKNGSWLKVSLSGSPGYRPPSESFMLKSSIGNLLQNGSVLVDIPLVDENFYGDEMKNYKDELKRIGVRFQDTEACKFIGDRAMSLAASSKLARDNVLLILKFIRYLGVHHISPGVLISSITNSNVNWLRTSRGYMTPSNSVLFSQEWNVASQISDIPFLDQDYYGKEILDFKKELGLLGVLVNFNYQLVLDNLKSSSSLTSLSSEALYKLHSSYQNLGYKCPSECFLLNPESEWSCLLKVFKSFPVLDEQFYGSSIFLMANELKKIGVKVDFEDAIKEFTRTFKQHASLSSLKKEHVLSFLQCYRKLKKLETKFSAYFNNCIRKKEWLRTILGDYRPPNECILFGTDWEPISQISILPFIDDGDNCYGSEIHEYRAELKRLGVVTDFKNGAKFVASGLFLPRNSSRLTPANICALLDCVKELKDSKTDFPDQFLEEVTRKRWLKTHFGYKRPDECLLFGYTHVSLLKHNDGPFVCEAFYGSSIGSYKDELDAIGVINDINKECQLLASYLNCHTNFETITRIYIYLSTSKWEPADEDNTKIWIPKKNISDVDHAHFEPVNLKETMIKKGLFKLILAFLADPNLKLEPDKRHEAVSRVLAIEAFETPEKMTVRYRLTLSCGDVMDVEPRRMIRWDKQQSKLYMQKMDRSLGHKNVMEYAFHFAEEIAEGVLWEKEELVGDLSEPIRLGYLAEFDDETVEFLMKIKNLQIFLEDQDYLSSTFSS</sequence>
<protein>
    <submittedName>
        <fullName evidence="1">Uncharacterized protein</fullName>
    </submittedName>
</protein>
<reference evidence="1 2" key="2">
    <citation type="journal article" date="2022" name="Mol. Ecol. Resour.">
        <title>The genomes of chicory, endive, great burdock and yacon provide insights into Asteraceae paleo-polyploidization history and plant inulin production.</title>
        <authorList>
            <person name="Fan W."/>
            <person name="Wang S."/>
            <person name="Wang H."/>
            <person name="Wang A."/>
            <person name="Jiang F."/>
            <person name="Liu H."/>
            <person name="Zhao H."/>
            <person name="Xu D."/>
            <person name="Zhang Y."/>
        </authorList>
    </citation>
    <scope>NUCLEOTIDE SEQUENCE [LARGE SCALE GENOMIC DNA]</scope>
    <source>
        <strain evidence="2">cv. Punajuju</strain>
        <tissue evidence="1">Leaves</tissue>
    </source>
</reference>